<evidence type="ECO:0000256" key="3">
    <source>
        <dbReference type="PROSITE-ProRule" id="PRU00169"/>
    </source>
</evidence>
<dbReference type="InterPro" id="IPR001789">
    <property type="entry name" value="Sig_transdc_resp-reg_receiver"/>
</dbReference>
<keyword evidence="7" id="KW-1185">Reference proteome</keyword>
<dbReference type="EMBL" id="JBBVGT010000002">
    <property type="protein sequence ID" value="MFB5944625.1"/>
    <property type="molecule type" value="Genomic_DNA"/>
</dbReference>
<accession>A0ABV5CB39</accession>
<dbReference type="InterPro" id="IPR039420">
    <property type="entry name" value="WalR-like"/>
</dbReference>
<protein>
    <submittedName>
        <fullName evidence="6">Response regulator transcription factor</fullName>
    </submittedName>
</protein>
<dbReference type="InterPro" id="IPR058245">
    <property type="entry name" value="NreC/VraR/RcsB-like_REC"/>
</dbReference>
<dbReference type="Pfam" id="PF00196">
    <property type="entry name" value="GerE"/>
    <property type="match status" value="1"/>
</dbReference>
<sequence>MKKIRIIICDDHPLITEGIHSFIVQKEDMEVVATANSGAELMDVLQKKHADILLLDVNLPDDNGVDLCVEVKKQYPEMKILGLSNFNERSVIVRMLNNGASGYLVKSESVQVVEQAIRHIYEGGVYFGKEAQKTLTSLTKTELLEIPPITKREKEVLQYLDEGLTSPMIAEKMFISSLTVDSHRKNLLRKFNVSKTINLLQKAKELGII</sequence>
<dbReference type="PANTHER" id="PTHR43214:SF43">
    <property type="entry name" value="TWO-COMPONENT RESPONSE REGULATOR"/>
    <property type="match status" value="1"/>
</dbReference>
<evidence type="ECO:0000259" key="4">
    <source>
        <dbReference type="PROSITE" id="PS50043"/>
    </source>
</evidence>
<dbReference type="InterPro" id="IPR011006">
    <property type="entry name" value="CheY-like_superfamily"/>
</dbReference>
<keyword evidence="2" id="KW-0238">DNA-binding</keyword>
<dbReference type="CDD" id="cd17535">
    <property type="entry name" value="REC_NarL-like"/>
    <property type="match status" value="1"/>
</dbReference>
<dbReference type="RefSeq" id="WP_375556189.1">
    <property type="nucleotide sequence ID" value="NZ_JBBVGT010000002.1"/>
</dbReference>
<evidence type="ECO:0000313" key="6">
    <source>
        <dbReference type="EMBL" id="MFB5944625.1"/>
    </source>
</evidence>
<evidence type="ECO:0000259" key="5">
    <source>
        <dbReference type="PROSITE" id="PS50110"/>
    </source>
</evidence>
<organism evidence="6 7">
    <name type="scientific">Albibacterium profundi</name>
    <dbReference type="NCBI Taxonomy" id="3134906"/>
    <lineage>
        <taxon>Bacteria</taxon>
        <taxon>Pseudomonadati</taxon>
        <taxon>Bacteroidota</taxon>
        <taxon>Sphingobacteriia</taxon>
        <taxon>Sphingobacteriales</taxon>
        <taxon>Sphingobacteriaceae</taxon>
        <taxon>Albibacterium</taxon>
    </lineage>
</organism>
<dbReference type="PROSITE" id="PS00622">
    <property type="entry name" value="HTH_LUXR_1"/>
    <property type="match status" value="1"/>
</dbReference>
<dbReference type="PROSITE" id="PS50110">
    <property type="entry name" value="RESPONSE_REGULATORY"/>
    <property type="match status" value="1"/>
</dbReference>
<dbReference type="InterPro" id="IPR016032">
    <property type="entry name" value="Sig_transdc_resp-reg_C-effctor"/>
</dbReference>
<proteinExistence type="predicted"/>
<dbReference type="InterPro" id="IPR000792">
    <property type="entry name" value="Tscrpt_reg_LuxR_C"/>
</dbReference>
<evidence type="ECO:0000313" key="7">
    <source>
        <dbReference type="Proteomes" id="UP001580928"/>
    </source>
</evidence>
<dbReference type="PANTHER" id="PTHR43214">
    <property type="entry name" value="TWO-COMPONENT RESPONSE REGULATOR"/>
    <property type="match status" value="1"/>
</dbReference>
<reference evidence="6 7" key="1">
    <citation type="submission" date="2024-04" db="EMBL/GenBank/DDBJ databases">
        <title>Albibacterium profundi sp. nov., isolated from sediment of the Challenger Deep of Mariana Trench.</title>
        <authorList>
            <person name="Wang Y."/>
        </authorList>
    </citation>
    <scope>NUCLEOTIDE SEQUENCE [LARGE SCALE GENOMIC DNA]</scope>
    <source>
        <strain evidence="6 7">RHL897</strain>
    </source>
</reference>
<dbReference type="SMART" id="SM00448">
    <property type="entry name" value="REC"/>
    <property type="match status" value="1"/>
</dbReference>
<dbReference type="SMART" id="SM00421">
    <property type="entry name" value="HTH_LUXR"/>
    <property type="match status" value="1"/>
</dbReference>
<gene>
    <name evidence="6" type="ORF">WKR92_02140</name>
</gene>
<dbReference type="PROSITE" id="PS50043">
    <property type="entry name" value="HTH_LUXR_2"/>
    <property type="match status" value="1"/>
</dbReference>
<feature type="domain" description="HTH luxR-type" evidence="4">
    <location>
        <begin position="142"/>
        <end position="207"/>
    </location>
</feature>
<dbReference type="SUPFAM" id="SSF52172">
    <property type="entry name" value="CheY-like"/>
    <property type="match status" value="1"/>
</dbReference>
<evidence type="ECO:0000256" key="2">
    <source>
        <dbReference type="ARBA" id="ARBA00023125"/>
    </source>
</evidence>
<dbReference type="Pfam" id="PF00072">
    <property type="entry name" value="Response_reg"/>
    <property type="match status" value="1"/>
</dbReference>
<dbReference type="CDD" id="cd06170">
    <property type="entry name" value="LuxR_C_like"/>
    <property type="match status" value="1"/>
</dbReference>
<evidence type="ECO:0000256" key="1">
    <source>
        <dbReference type="ARBA" id="ARBA00022553"/>
    </source>
</evidence>
<keyword evidence="1 3" id="KW-0597">Phosphoprotein</keyword>
<dbReference type="PRINTS" id="PR00038">
    <property type="entry name" value="HTHLUXR"/>
</dbReference>
<dbReference type="Gene3D" id="3.40.50.2300">
    <property type="match status" value="1"/>
</dbReference>
<feature type="domain" description="Response regulatory" evidence="5">
    <location>
        <begin position="5"/>
        <end position="121"/>
    </location>
</feature>
<comment type="caution">
    <text evidence="6">The sequence shown here is derived from an EMBL/GenBank/DDBJ whole genome shotgun (WGS) entry which is preliminary data.</text>
</comment>
<dbReference type="SUPFAM" id="SSF46894">
    <property type="entry name" value="C-terminal effector domain of the bipartite response regulators"/>
    <property type="match status" value="1"/>
</dbReference>
<dbReference type="Proteomes" id="UP001580928">
    <property type="component" value="Unassembled WGS sequence"/>
</dbReference>
<name>A0ABV5CB39_9SPHI</name>
<feature type="modified residue" description="4-aspartylphosphate" evidence="3">
    <location>
        <position position="56"/>
    </location>
</feature>